<gene>
    <name evidence="4" type="ORF">ATK30_3505</name>
    <name evidence="3" type="ORF">H5411_10495</name>
</gene>
<dbReference type="GO" id="GO:0016787">
    <property type="term" value="F:hydrolase activity"/>
    <property type="evidence" value="ECO:0007669"/>
    <property type="project" value="UniProtKB-KW"/>
</dbReference>
<dbReference type="InterPro" id="IPR000073">
    <property type="entry name" value="AB_hydrolase_1"/>
</dbReference>
<reference evidence="4 5" key="1">
    <citation type="submission" date="2017-12" db="EMBL/GenBank/DDBJ databases">
        <title>Sequencing the genomes of 1000 Actinobacteria strains.</title>
        <authorList>
            <person name="Klenk H.-P."/>
        </authorList>
    </citation>
    <scope>NUCLEOTIDE SEQUENCE [LARGE SCALE GENOMIC DNA]</scope>
    <source>
        <strain evidence="4 5">DSM 45165</strain>
    </source>
</reference>
<dbReference type="RefSeq" id="WP_101436451.1">
    <property type="nucleotide sequence ID" value="NZ_JACJHR010000011.1"/>
</dbReference>
<dbReference type="Gene3D" id="3.40.50.1820">
    <property type="entry name" value="alpha/beta hydrolase"/>
    <property type="match status" value="1"/>
</dbReference>
<dbReference type="InterPro" id="IPR029058">
    <property type="entry name" value="AB_hydrolase_fold"/>
</dbReference>
<evidence type="ECO:0000313" key="5">
    <source>
        <dbReference type="Proteomes" id="UP000233750"/>
    </source>
</evidence>
<dbReference type="OrthoDB" id="9773549at2"/>
<keyword evidence="3" id="KW-0378">Hydrolase</keyword>
<evidence type="ECO:0000313" key="4">
    <source>
        <dbReference type="EMBL" id="PKV92682.1"/>
    </source>
</evidence>
<dbReference type="SUPFAM" id="SSF53474">
    <property type="entry name" value="alpha/beta-Hydrolases"/>
    <property type="match status" value="1"/>
</dbReference>
<dbReference type="Pfam" id="PF12697">
    <property type="entry name" value="Abhydrolase_6"/>
    <property type="match status" value="1"/>
</dbReference>
<feature type="domain" description="AB hydrolase-1" evidence="2">
    <location>
        <begin position="6"/>
        <end position="206"/>
    </location>
</feature>
<evidence type="ECO:0000259" key="2">
    <source>
        <dbReference type="Pfam" id="PF12697"/>
    </source>
</evidence>
<dbReference type="Proteomes" id="UP000233750">
    <property type="component" value="Unassembled WGS sequence"/>
</dbReference>
<dbReference type="PANTHER" id="PTHR37017">
    <property type="entry name" value="AB HYDROLASE-1 DOMAIN-CONTAINING PROTEIN-RELATED"/>
    <property type="match status" value="1"/>
</dbReference>
<dbReference type="EMBL" id="PJMY01000003">
    <property type="protein sequence ID" value="PKV92682.1"/>
    <property type="molecule type" value="Genomic_DNA"/>
</dbReference>
<dbReference type="EMBL" id="JACJHR010000011">
    <property type="protein sequence ID" value="MBB2499554.1"/>
    <property type="molecule type" value="Genomic_DNA"/>
</dbReference>
<accession>A0A2N3WFM8</accession>
<reference evidence="3 6" key="2">
    <citation type="submission" date="2020-08" db="EMBL/GenBank/DDBJ databases">
        <title>Amycolatopsis echigonensis JCM 21831.</title>
        <authorList>
            <person name="Tedsree N."/>
            <person name="Kuncharoen N."/>
            <person name="Likhitwitayawuid K."/>
            <person name="Tanasupawat S."/>
        </authorList>
    </citation>
    <scope>NUCLEOTIDE SEQUENCE [LARGE SCALE GENOMIC DNA]</scope>
    <source>
        <strain evidence="3 6">JCM 21831</strain>
    </source>
</reference>
<evidence type="ECO:0000313" key="3">
    <source>
        <dbReference type="EMBL" id="MBB2499554.1"/>
    </source>
</evidence>
<dbReference type="Proteomes" id="UP000550260">
    <property type="component" value="Unassembled WGS sequence"/>
</dbReference>
<dbReference type="PANTHER" id="PTHR37017:SF11">
    <property type="entry name" value="ESTERASE_LIPASE_THIOESTERASE DOMAIN-CONTAINING PROTEIN"/>
    <property type="match status" value="1"/>
</dbReference>
<organism evidence="4 5">
    <name type="scientific">Amycolatopsis echigonensis</name>
    <dbReference type="NCBI Taxonomy" id="2576905"/>
    <lineage>
        <taxon>Bacteria</taxon>
        <taxon>Bacillati</taxon>
        <taxon>Actinomycetota</taxon>
        <taxon>Actinomycetes</taxon>
        <taxon>Pseudonocardiales</taxon>
        <taxon>Pseudonocardiaceae</taxon>
        <taxon>Amycolatopsis</taxon>
    </lineage>
</organism>
<dbReference type="InterPro" id="IPR052897">
    <property type="entry name" value="Sec-Metab_Biosynth_Hydrolase"/>
</dbReference>
<dbReference type="AlphaFoldDB" id="A0A2N3WFM8"/>
<evidence type="ECO:0000256" key="1">
    <source>
        <dbReference type="SAM" id="MobiDB-lite"/>
    </source>
</evidence>
<comment type="caution">
    <text evidence="4">The sequence shown here is derived from an EMBL/GenBank/DDBJ whole genome shotgun (WGS) entry which is preliminary data.</text>
</comment>
<feature type="region of interest" description="Disordered" evidence="1">
    <location>
        <begin position="130"/>
        <end position="149"/>
    </location>
</feature>
<sequence>MATFALIHGGGGSGWDWHLVAARLKASGHEVVAPDLPIENPQATFADFTDTVVAAIGDAAEVVVVGHSYGGFTAPLVAERVGARLLVFVAGMVPAPGEAPGEWWGNVGFESADGLSVAEQFMADVPAELAEENERRGRDQNSAEYSVPWPGERLPDVPTKVLLFRDDRFFSADLLRRVARERLGLDADEMAGSHLALLSRPDELADRLLAYYAAVAG</sequence>
<proteinExistence type="predicted"/>
<protein>
    <submittedName>
        <fullName evidence="3">Alpha/beta hydrolase</fullName>
    </submittedName>
    <submittedName>
        <fullName evidence="4">Pimeloyl-ACP methyl ester carboxylesterase</fullName>
    </submittedName>
</protein>
<feature type="compositionally biased region" description="Basic and acidic residues" evidence="1">
    <location>
        <begin position="132"/>
        <end position="141"/>
    </location>
</feature>
<accession>A0A8E1VWD8</accession>
<evidence type="ECO:0000313" key="6">
    <source>
        <dbReference type="Proteomes" id="UP000550260"/>
    </source>
</evidence>
<name>A0A2N3WFM8_9PSEU</name>
<keyword evidence="5" id="KW-1185">Reference proteome</keyword>